<dbReference type="AlphaFoldDB" id="A0A2A9PHS1"/>
<sequence length="69" mass="7266">MSLLEEKALSRAETFKLEMAASVWVNESSAFMVSSTSSYARDNVALPDPAAGGRGSPAFGAEIRQAGQD</sequence>
<reference evidence="2 3" key="1">
    <citation type="journal article" date="2015" name="BMC Genomics">
        <title>Gene expression during zombie ant biting behavior reflects the complexity underlying fungal parasitic behavioral manipulation.</title>
        <authorList>
            <person name="de Bekker C."/>
            <person name="Ohm R.A."/>
            <person name="Loreto R.G."/>
            <person name="Sebastian A."/>
            <person name="Albert I."/>
            <person name="Merrow M."/>
            <person name="Brachmann A."/>
            <person name="Hughes D.P."/>
        </authorList>
    </citation>
    <scope>NUCLEOTIDE SEQUENCE [LARGE SCALE GENOMIC DNA]</scope>
    <source>
        <strain evidence="2 3">SC16a</strain>
    </source>
</reference>
<dbReference type="EMBL" id="LAZP02000099">
    <property type="protein sequence ID" value="PFH60929.1"/>
    <property type="molecule type" value="Genomic_DNA"/>
</dbReference>
<evidence type="ECO:0000256" key="1">
    <source>
        <dbReference type="SAM" id="MobiDB-lite"/>
    </source>
</evidence>
<gene>
    <name evidence="2" type="ORF">XA68_18549</name>
</gene>
<evidence type="ECO:0000313" key="2">
    <source>
        <dbReference type="EMBL" id="PFH60929.1"/>
    </source>
</evidence>
<comment type="caution">
    <text evidence="2">The sequence shown here is derived from an EMBL/GenBank/DDBJ whole genome shotgun (WGS) entry which is preliminary data.</text>
</comment>
<name>A0A2A9PHS1_OPHUN</name>
<reference evidence="2 3" key="2">
    <citation type="journal article" date="2017" name="Sci. Rep.">
        <title>Ant-infecting Ophiocordyceps genomes reveal a high diversity of potential behavioral manipulation genes and a possible major role for enterotoxins.</title>
        <authorList>
            <person name="de Bekker C."/>
            <person name="Ohm R.A."/>
            <person name="Evans H.C."/>
            <person name="Brachmann A."/>
            <person name="Hughes D.P."/>
        </authorList>
    </citation>
    <scope>NUCLEOTIDE SEQUENCE [LARGE SCALE GENOMIC DNA]</scope>
    <source>
        <strain evidence="2 3">SC16a</strain>
    </source>
</reference>
<organism evidence="2 3">
    <name type="scientific">Ophiocordyceps unilateralis</name>
    <name type="common">Zombie-ant fungus</name>
    <name type="synonym">Torrubia unilateralis</name>
    <dbReference type="NCBI Taxonomy" id="268505"/>
    <lineage>
        <taxon>Eukaryota</taxon>
        <taxon>Fungi</taxon>
        <taxon>Dikarya</taxon>
        <taxon>Ascomycota</taxon>
        <taxon>Pezizomycotina</taxon>
        <taxon>Sordariomycetes</taxon>
        <taxon>Hypocreomycetidae</taxon>
        <taxon>Hypocreales</taxon>
        <taxon>Ophiocordycipitaceae</taxon>
        <taxon>Ophiocordyceps</taxon>
    </lineage>
</organism>
<keyword evidence="3" id="KW-1185">Reference proteome</keyword>
<protein>
    <submittedName>
        <fullName evidence="2">Uncharacterized protein</fullName>
    </submittedName>
</protein>
<proteinExistence type="predicted"/>
<feature type="region of interest" description="Disordered" evidence="1">
    <location>
        <begin position="44"/>
        <end position="69"/>
    </location>
</feature>
<dbReference type="Proteomes" id="UP000037136">
    <property type="component" value="Unassembled WGS sequence"/>
</dbReference>
<accession>A0A2A9PHS1</accession>
<evidence type="ECO:0000313" key="3">
    <source>
        <dbReference type="Proteomes" id="UP000037136"/>
    </source>
</evidence>